<keyword evidence="9" id="KW-0406">Ion transport</keyword>
<evidence type="ECO:0000256" key="10">
    <source>
        <dbReference type="ARBA" id="ARBA00023136"/>
    </source>
</evidence>
<keyword evidence="6" id="KW-0851">Voltage-gated channel</keyword>
<evidence type="ECO:0000259" key="13">
    <source>
        <dbReference type="Pfam" id="PF00520"/>
    </source>
</evidence>
<dbReference type="Pfam" id="PF00520">
    <property type="entry name" value="Ion_trans"/>
    <property type="match status" value="1"/>
</dbReference>
<evidence type="ECO:0000256" key="5">
    <source>
        <dbReference type="ARBA" id="ARBA00022826"/>
    </source>
</evidence>
<dbReference type="PANTHER" id="PTHR11537:SF254">
    <property type="entry name" value="POTASSIUM VOLTAGE-GATED CHANNEL PROTEIN SHAB"/>
    <property type="match status" value="1"/>
</dbReference>
<keyword evidence="15" id="KW-1185">Reference proteome</keyword>
<dbReference type="InterPro" id="IPR028325">
    <property type="entry name" value="VG_K_chnl"/>
</dbReference>
<reference evidence="14" key="3">
    <citation type="submission" date="2023-05" db="EMBL/GenBank/DDBJ databases">
        <authorList>
            <person name="Smith C.H."/>
        </authorList>
    </citation>
    <scope>NUCLEOTIDE SEQUENCE</scope>
    <source>
        <strain evidence="14">CHS0354</strain>
        <tissue evidence="14">Mantle</tissue>
    </source>
</reference>
<evidence type="ECO:0000313" key="14">
    <source>
        <dbReference type="EMBL" id="KAK3584515.1"/>
    </source>
</evidence>
<dbReference type="PANTHER" id="PTHR11537">
    <property type="entry name" value="VOLTAGE-GATED POTASSIUM CHANNEL"/>
    <property type="match status" value="1"/>
</dbReference>
<evidence type="ECO:0000256" key="6">
    <source>
        <dbReference type="ARBA" id="ARBA00022882"/>
    </source>
</evidence>
<feature type="transmembrane region" description="Helical" evidence="12">
    <location>
        <begin position="183"/>
        <end position="208"/>
    </location>
</feature>
<evidence type="ECO:0000256" key="12">
    <source>
        <dbReference type="SAM" id="Phobius"/>
    </source>
</evidence>
<keyword evidence="7" id="KW-0630">Potassium</keyword>
<reference evidence="14" key="1">
    <citation type="journal article" date="2021" name="Genome Biol. Evol.">
        <title>A High-Quality Reference Genome for a Parasitic Bivalve with Doubly Uniparental Inheritance (Bivalvia: Unionida).</title>
        <authorList>
            <person name="Smith C.H."/>
        </authorList>
    </citation>
    <scope>NUCLEOTIDE SEQUENCE</scope>
    <source>
        <strain evidence="14">CHS0354</strain>
    </source>
</reference>
<evidence type="ECO:0000256" key="1">
    <source>
        <dbReference type="ARBA" id="ARBA00004141"/>
    </source>
</evidence>
<keyword evidence="4 12" id="KW-0812">Transmembrane</keyword>
<dbReference type="AlphaFoldDB" id="A0AAE0S3Y2"/>
<dbReference type="InterPro" id="IPR005821">
    <property type="entry name" value="Ion_trans_dom"/>
</dbReference>
<dbReference type="GO" id="GO:0005249">
    <property type="term" value="F:voltage-gated potassium channel activity"/>
    <property type="evidence" value="ECO:0007669"/>
    <property type="project" value="InterPro"/>
</dbReference>
<keyword evidence="3" id="KW-0633">Potassium transport</keyword>
<keyword evidence="8 12" id="KW-1133">Transmembrane helix</keyword>
<dbReference type="EMBL" id="JAEAOA010000425">
    <property type="protein sequence ID" value="KAK3584515.1"/>
    <property type="molecule type" value="Genomic_DNA"/>
</dbReference>
<dbReference type="PRINTS" id="PR00169">
    <property type="entry name" value="KCHANNEL"/>
</dbReference>
<proteinExistence type="predicted"/>
<protein>
    <recommendedName>
        <fullName evidence="13">Ion transport domain-containing protein</fullName>
    </recommendedName>
</protein>
<sequence length="248" mass="28795">MVVLTCISFILSTHPLFREQYDAEPYTIENKTTMMDRDELMMIRYKNPKIALVYGTKKHKVLSYFEDVAMFYFTVDFVCQMISCPKRIRFICDFHNVVDIMVVSSMLIVMIYEKILFISAVIGDEDIRLYDLCKAAVILRLLRLLRFSKHFKGLQNIPLALWWSIITKTTVGYGDFYPTTLPGYIVGVICAVSGLLLAMPIAIITTNFTQYYTESKLYLQHEQLTKGSSDKRHLYKLCCRNRVHSAKT</sequence>
<accession>A0AAE0S3Y2</accession>
<dbReference type="GO" id="GO:0008076">
    <property type="term" value="C:voltage-gated potassium channel complex"/>
    <property type="evidence" value="ECO:0007669"/>
    <property type="project" value="InterPro"/>
</dbReference>
<dbReference type="Proteomes" id="UP001195483">
    <property type="component" value="Unassembled WGS sequence"/>
</dbReference>
<evidence type="ECO:0000256" key="8">
    <source>
        <dbReference type="ARBA" id="ARBA00022989"/>
    </source>
</evidence>
<evidence type="ECO:0000256" key="11">
    <source>
        <dbReference type="ARBA" id="ARBA00023303"/>
    </source>
</evidence>
<keyword evidence="10 12" id="KW-0472">Membrane</keyword>
<feature type="transmembrane region" description="Helical" evidence="12">
    <location>
        <begin position="97"/>
        <end position="121"/>
    </location>
</feature>
<evidence type="ECO:0000256" key="9">
    <source>
        <dbReference type="ARBA" id="ARBA00023065"/>
    </source>
</evidence>
<evidence type="ECO:0000256" key="4">
    <source>
        <dbReference type="ARBA" id="ARBA00022692"/>
    </source>
</evidence>
<dbReference type="Gene3D" id="1.20.120.350">
    <property type="entry name" value="Voltage-gated potassium channels. Chain C"/>
    <property type="match status" value="1"/>
</dbReference>
<evidence type="ECO:0000256" key="3">
    <source>
        <dbReference type="ARBA" id="ARBA00022538"/>
    </source>
</evidence>
<feature type="domain" description="Ion transport" evidence="13">
    <location>
        <begin position="48"/>
        <end position="157"/>
    </location>
</feature>
<keyword evidence="2" id="KW-0813">Transport</keyword>
<dbReference type="GO" id="GO:0001508">
    <property type="term" value="P:action potential"/>
    <property type="evidence" value="ECO:0007669"/>
    <property type="project" value="TreeGrafter"/>
</dbReference>
<keyword evidence="5" id="KW-0631">Potassium channel</keyword>
<dbReference type="InterPro" id="IPR027359">
    <property type="entry name" value="Volt_channel_dom_sf"/>
</dbReference>
<organism evidence="14 15">
    <name type="scientific">Potamilus streckersoni</name>
    <dbReference type="NCBI Taxonomy" id="2493646"/>
    <lineage>
        <taxon>Eukaryota</taxon>
        <taxon>Metazoa</taxon>
        <taxon>Spiralia</taxon>
        <taxon>Lophotrochozoa</taxon>
        <taxon>Mollusca</taxon>
        <taxon>Bivalvia</taxon>
        <taxon>Autobranchia</taxon>
        <taxon>Heteroconchia</taxon>
        <taxon>Palaeoheterodonta</taxon>
        <taxon>Unionida</taxon>
        <taxon>Unionoidea</taxon>
        <taxon>Unionidae</taxon>
        <taxon>Ambleminae</taxon>
        <taxon>Lampsilini</taxon>
        <taxon>Potamilus</taxon>
    </lineage>
</organism>
<reference evidence="14" key="2">
    <citation type="journal article" date="2021" name="Genome Biol. Evol.">
        <title>Developing a high-quality reference genome for a parasitic bivalve with doubly uniparental inheritance (Bivalvia: Unionida).</title>
        <authorList>
            <person name="Smith C.H."/>
        </authorList>
    </citation>
    <scope>NUCLEOTIDE SEQUENCE</scope>
    <source>
        <strain evidence="14">CHS0354</strain>
        <tissue evidence="14">Mantle</tissue>
    </source>
</reference>
<comment type="caution">
    <text evidence="14">The sequence shown here is derived from an EMBL/GenBank/DDBJ whole genome shotgun (WGS) entry which is preliminary data.</text>
</comment>
<keyword evidence="11" id="KW-0407">Ion channel</keyword>
<evidence type="ECO:0000256" key="2">
    <source>
        <dbReference type="ARBA" id="ARBA00022448"/>
    </source>
</evidence>
<comment type="subcellular location">
    <subcellularLocation>
        <location evidence="1">Membrane</location>
        <topology evidence="1">Multi-pass membrane protein</topology>
    </subcellularLocation>
</comment>
<gene>
    <name evidence="14" type="ORF">CHS0354_006051</name>
</gene>
<evidence type="ECO:0000256" key="7">
    <source>
        <dbReference type="ARBA" id="ARBA00022958"/>
    </source>
</evidence>
<name>A0AAE0S3Y2_9BIVA</name>
<dbReference type="Gene3D" id="1.10.287.70">
    <property type="match status" value="1"/>
</dbReference>
<dbReference type="SUPFAM" id="SSF81324">
    <property type="entry name" value="Voltage-gated potassium channels"/>
    <property type="match status" value="1"/>
</dbReference>
<evidence type="ECO:0000313" key="15">
    <source>
        <dbReference type="Proteomes" id="UP001195483"/>
    </source>
</evidence>